<evidence type="ECO:0000313" key="1">
    <source>
        <dbReference type="EMBL" id="QSW90694.1"/>
    </source>
</evidence>
<protein>
    <submittedName>
        <fullName evidence="1">Uncharacterized protein</fullName>
    </submittedName>
</protein>
<accession>A0ABX7QI02</accession>
<dbReference type="EMBL" id="CP071448">
    <property type="protein sequence ID" value="QSW90694.1"/>
    <property type="molecule type" value="Genomic_DNA"/>
</dbReference>
<gene>
    <name evidence="1" type="ORF">J0383_07760</name>
</gene>
<reference evidence="1 2" key="1">
    <citation type="submission" date="2021-03" db="EMBL/GenBank/DDBJ databases">
        <title>Flavobacterium kribbensis sp. nov, an endophytic bacteria, isolated from soybean.</title>
        <authorList>
            <person name="Lee J."/>
            <person name="Seo J."/>
        </authorList>
    </citation>
    <scope>NUCLEOTIDE SEQUENCE [LARGE SCALE GENOMIC DNA]</scope>
    <source>
        <strain evidence="1 2">BB8</strain>
    </source>
</reference>
<evidence type="ECO:0000313" key="2">
    <source>
        <dbReference type="Proteomes" id="UP000663440"/>
    </source>
</evidence>
<keyword evidence="2" id="KW-1185">Reference proteome</keyword>
<name>A0ABX7QI02_9FLAO</name>
<proteinExistence type="predicted"/>
<dbReference type="Proteomes" id="UP000663440">
    <property type="component" value="Chromosome"/>
</dbReference>
<dbReference type="RefSeq" id="WP_207297843.1">
    <property type="nucleotide sequence ID" value="NZ_CP071448.1"/>
</dbReference>
<sequence length="93" mass="10096">MEKAALEGQSFLDIALQGGSLENILNIDPNISITDEPVIGENYNVLIDNAPISNYYQRNKIEPATALSDLDTSIITPDDGIGAMSIENTFIVR</sequence>
<organism evidence="1 2">
    <name type="scientific">Flavobacterium endoglycinae</name>
    <dbReference type="NCBI Taxonomy" id="2816357"/>
    <lineage>
        <taxon>Bacteria</taxon>
        <taxon>Pseudomonadati</taxon>
        <taxon>Bacteroidota</taxon>
        <taxon>Flavobacteriia</taxon>
        <taxon>Flavobacteriales</taxon>
        <taxon>Flavobacteriaceae</taxon>
        <taxon>Flavobacterium</taxon>
    </lineage>
</organism>